<accession>A0A0G4G834</accession>
<dbReference type="EMBL" id="CDMZ01000980">
    <property type="protein sequence ID" value="CEM25033.1"/>
    <property type="molecule type" value="Genomic_DNA"/>
</dbReference>
<gene>
    <name evidence="1" type="ORF">Cvel_20739</name>
</gene>
<dbReference type="VEuPathDB" id="CryptoDB:Cvel_20739"/>
<proteinExistence type="predicted"/>
<evidence type="ECO:0000313" key="1">
    <source>
        <dbReference type="EMBL" id="CEM25033.1"/>
    </source>
</evidence>
<sequence>MKEELRRSRFGSSVEEKVKEFPYDTNRRSAAGEVFKPKIKFGFKALRRRLSNLEVEAMGVQRPIEDAVKPTMILHTLDSDQKNTLITAIRA</sequence>
<dbReference type="AlphaFoldDB" id="A0A0G4G834"/>
<protein>
    <submittedName>
        <fullName evidence="1">Uncharacterized protein</fullName>
    </submittedName>
</protein>
<name>A0A0G4G834_9ALVE</name>
<organism evidence="1">
    <name type="scientific">Chromera velia CCMP2878</name>
    <dbReference type="NCBI Taxonomy" id="1169474"/>
    <lineage>
        <taxon>Eukaryota</taxon>
        <taxon>Sar</taxon>
        <taxon>Alveolata</taxon>
        <taxon>Colpodellida</taxon>
        <taxon>Chromeraceae</taxon>
        <taxon>Chromera</taxon>
    </lineage>
</organism>
<reference evidence="1" key="1">
    <citation type="submission" date="2014-11" db="EMBL/GenBank/DDBJ databases">
        <authorList>
            <person name="Otto D Thomas"/>
            <person name="Naeem Raeece"/>
        </authorList>
    </citation>
    <scope>NUCLEOTIDE SEQUENCE</scope>
</reference>